<dbReference type="Proteomes" id="UP000033551">
    <property type="component" value="Unassembled WGS sequence"/>
</dbReference>
<sequence>MDTFTDRFEGAWEWWEAAIEEAQEERWIRDTVERQVIKDIRAATNPLSGGRMAPFTEDSWHVRIGRIANWAGVLRLAARSGGWVLQPVAGHRPPRPAGMAELLSGIYAIGEQGEIWMRQLLKGELPPEHEIAKAEGFLTGPGSVEDLELFFYD</sequence>
<gene>
    <name evidence="1" type="ORF">VR44_36570</name>
</gene>
<proteinExistence type="predicted"/>
<name>A0A0F4ITL3_9ACTN</name>
<organism evidence="1 2">
    <name type="scientific">Streptomyces katrae</name>
    <dbReference type="NCBI Taxonomy" id="68223"/>
    <lineage>
        <taxon>Bacteria</taxon>
        <taxon>Bacillati</taxon>
        <taxon>Actinomycetota</taxon>
        <taxon>Actinomycetes</taxon>
        <taxon>Kitasatosporales</taxon>
        <taxon>Streptomycetaceae</taxon>
        <taxon>Streptomyces</taxon>
    </lineage>
</organism>
<evidence type="ECO:0000313" key="2">
    <source>
        <dbReference type="Proteomes" id="UP000033551"/>
    </source>
</evidence>
<dbReference type="RefSeq" id="WP_045951974.1">
    <property type="nucleotide sequence ID" value="NZ_JZWV01001310.1"/>
</dbReference>
<accession>A0A0F4ITL3</accession>
<dbReference type="AlphaFoldDB" id="A0A0F4ITL3"/>
<reference evidence="1 2" key="1">
    <citation type="submission" date="2015-02" db="EMBL/GenBank/DDBJ databases">
        <authorList>
            <person name="Ju K.-S."/>
            <person name="Doroghazi J.R."/>
            <person name="Metcalf W."/>
        </authorList>
    </citation>
    <scope>NUCLEOTIDE SEQUENCE [LARGE SCALE GENOMIC DNA]</scope>
    <source>
        <strain evidence="1 2">NRRL ISP-5550</strain>
    </source>
</reference>
<evidence type="ECO:0000313" key="1">
    <source>
        <dbReference type="EMBL" id="KJY24016.1"/>
    </source>
</evidence>
<comment type="caution">
    <text evidence="1">The sequence shown here is derived from an EMBL/GenBank/DDBJ whole genome shotgun (WGS) entry which is preliminary data.</text>
</comment>
<keyword evidence="2" id="KW-1185">Reference proteome</keyword>
<dbReference type="OrthoDB" id="4227865at2"/>
<protein>
    <submittedName>
        <fullName evidence="1">Uncharacterized protein</fullName>
    </submittedName>
</protein>
<dbReference type="PATRIC" id="fig|68223.7.peg.4621"/>
<dbReference type="EMBL" id="JZWV01001310">
    <property type="protein sequence ID" value="KJY24016.1"/>
    <property type="molecule type" value="Genomic_DNA"/>
</dbReference>